<proteinExistence type="predicted"/>
<evidence type="ECO:0000313" key="1">
    <source>
        <dbReference type="EMBL" id="CCG45754.1"/>
    </source>
</evidence>
<dbReference type="STRING" id="866895.HBHAL_3410"/>
<sequence length="35" mass="3899">MLNLSLLVEMFPGNDSGMIFLMEYSLAAGEVDNLY</sequence>
<organism evidence="1 2">
    <name type="scientific">Halobacillus halophilus (strain ATCC 35676 / DSM 2266 / JCM 20832 / KCTC 3685 / LMG 17431 / NBRC 102448 / NCIMB 2269)</name>
    <name type="common">Sporosarcina halophila</name>
    <dbReference type="NCBI Taxonomy" id="866895"/>
    <lineage>
        <taxon>Bacteria</taxon>
        <taxon>Bacillati</taxon>
        <taxon>Bacillota</taxon>
        <taxon>Bacilli</taxon>
        <taxon>Bacillales</taxon>
        <taxon>Bacillaceae</taxon>
        <taxon>Halobacillus</taxon>
    </lineage>
</organism>
<keyword evidence="2" id="KW-1185">Reference proteome</keyword>
<dbReference type="KEGG" id="hhd:HBHAL_3410"/>
<accession>I0JNN4</accession>
<name>I0JNN4_HALH3</name>
<dbReference type="Proteomes" id="UP000007397">
    <property type="component" value="Chromosome"/>
</dbReference>
<dbReference type="HOGENOM" id="CLU_3365288_0_0_9"/>
<reference evidence="1 2" key="1">
    <citation type="journal article" date="2013" name="Environ. Microbiol.">
        <title>Chloride and organic osmolytes: a hybrid strategy to cope with elevated salinities by the moderately halophilic, chloride-dependent bacterium Halobacillus halophilus.</title>
        <authorList>
            <person name="Saum S.H."/>
            <person name="Pfeiffer F."/>
            <person name="Palm P."/>
            <person name="Rampp M."/>
            <person name="Schuster S.C."/>
            <person name="Muller V."/>
            <person name="Oesterhelt D."/>
        </authorList>
    </citation>
    <scope>NUCLEOTIDE SEQUENCE [LARGE SCALE GENOMIC DNA]</scope>
    <source>
        <strain evidence="2">ATCC 35676 / DSM 2266 / JCM 20832 / KCTC 3685 / LMG 17431 / NBRC 102448 / NCIMB 2269</strain>
    </source>
</reference>
<dbReference type="AlphaFoldDB" id="I0JNN4"/>
<protein>
    <submittedName>
        <fullName evidence="1">Uncharacterized protein</fullName>
    </submittedName>
</protein>
<dbReference type="EMBL" id="HE717023">
    <property type="protein sequence ID" value="CCG45754.1"/>
    <property type="molecule type" value="Genomic_DNA"/>
</dbReference>
<gene>
    <name evidence="1" type="ordered locus">HBHAL_3410</name>
</gene>
<evidence type="ECO:0000313" key="2">
    <source>
        <dbReference type="Proteomes" id="UP000007397"/>
    </source>
</evidence>